<evidence type="ECO:0000313" key="17">
    <source>
        <dbReference type="Proteomes" id="UP001590950"/>
    </source>
</evidence>
<dbReference type="InterPro" id="IPR000719">
    <property type="entry name" value="Prot_kinase_dom"/>
</dbReference>
<comment type="catalytic activity">
    <reaction evidence="14">
        <text>L-seryl-[protein] + ATP = O-phospho-L-seryl-[protein] + ADP + H(+)</text>
        <dbReference type="Rhea" id="RHEA:17989"/>
        <dbReference type="Rhea" id="RHEA-COMP:9863"/>
        <dbReference type="Rhea" id="RHEA-COMP:11604"/>
        <dbReference type="ChEBI" id="CHEBI:15378"/>
        <dbReference type="ChEBI" id="CHEBI:29999"/>
        <dbReference type="ChEBI" id="CHEBI:30616"/>
        <dbReference type="ChEBI" id="CHEBI:83421"/>
        <dbReference type="ChEBI" id="CHEBI:456216"/>
        <dbReference type="EC" id="2.7.11.1"/>
    </reaction>
</comment>
<evidence type="ECO:0000256" key="11">
    <source>
        <dbReference type="ARBA" id="ARBA00030980"/>
    </source>
</evidence>
<dbReference type="PROSITE" id="PS00109">
    <property type="entry name" value="PROTEIN_KINASE_TYR"/>
    <property type="match status" value="1"/>
</dbReference>
<comment type="subunit">
    <text evidence="2">Component of the EKC/KEOPS complex composed of at least BUD32, CGI121, GON7, KAE1 and PCC1; the whole complex dimerizes.</text>
</comment>
<evidence type="ECO:0000256" key="4">
    <source>
        <dbReference type="ARBA" id="ARBA00013948"/>
    </source>
</evidence>
<evidence type="ECO:0000256" key="12">
    <source>
        <dbReference type="ARBA" id="ARBA00033194"/>
    </source>
</evidence>
<comment type="function">
    <text evidence="1">Component of the EKC/KEOPS complex that is required for the formation of a threonylcarbamoyl group on adenosine at position 37 (t(6)A37) in tRNAs that read codons beginning with adenine. The complex is probably involved in the transfer of the threonylcarbamoyl moiety of threonylcarbamoyl-AMP (TC-AMP) to the N6 group of A37. BUD32 has ATPase activity in the context of the EKC/KEOPS complex and likely plays a supporting role to the catalytic subunit KAE1. The EKC/KEOPS complex also promotes both telomere uncapping and telomere elongation. The complex is required for efficient recruitment of transcriptional coactivators.</text>
</comment>
<dbReference type="InterPro" id="IPR011009">
    <property type="entry name" value="Kinase-like_dom_sf"/>
</dbReference>
<reference evidence="16 17" key="1">
    <citation type="submission" date="2024-09" db="EMBL/GenBank/DDBJ databases">
        <title>Rethinking Asexuality: The Enigmatic Case of Functional Sexual Genes in Lepraria (Stereocaulaceae).</title>
        <authorList>
            <person name="Doellman M."/>
            <person name="Sun Y."/>
            <person name="Barcenas-Pena A."/>
            <person name="Lumbsch H.T."/>
            <person name="Grewe F."/>
        </authorList>
    </citation>
    <scope>NUCLEOTIDE SEQUENCE [LARGE SCALE GENOMIC DNA]</scope>
    <source>
        <strain evidence="16 17">Mercado 3170</strain>
    </source>
</reference>
<sequence length="426" mass="47312">MGTESSKELRYRLPHLNNVEDVEKYRSGGFHPIHLGDALKGGKYRVLHKLGYGGFSTVWLARDENQNRLVSLKVLTADASRQPTELQLLRHLDEHAQNNPWRSNIIATMDDFTIDGPNGIHLCYVSQPGGPSLSAISDSPGEIAGTRRLRAPLARKLARQLAKAVSFIHDVGIVHGDITPKNVLIQLKGIDTWSVGTLYQQVGSPVRDEVFKSSGQKPDLSAPEYLVEPASFSRVDFEYISEQVLLIDFGEAFPELSPIANGVGTPVSYCSPELLLEGKASKSSDIWALACTIFEVRSGFPLFESFVGSSTEILEEIVRILGMPPESSHSLWEKDGITITDHVKWVRPALNERIREIGTYDQQPSIHDSDVTSLNHHTLLESPGRRVVGDEVNTLTDLLQRALDYVPEKRLSAEKLANHVWLGDRE</sequence>
<keyword evidence="9" id="KW-0418">Kinase</keyword>
<evidence type="ECO:0000256" key="5">
    <source>
        <dbReference type="ARBA" id="ARBA00019973"/>
    </source>
</evidence>
<dbReference type="Proteomes" id="UP001590950">
    <property type="component" value="Unassembled WGS sequence"/>
</dbReference>
<evidence type="ECO:0000256" key="3">
    <source>
        <dbReference type="ARBA" id="ARBA00012513"/>
    </source>
</evidence>
<keyword evidence="7" id="KW-0808">Transferase</keyword>
<protein>
    <recommendedName>
        <fullName evidence="5">EKC/KEOPS complex subunit BUD32</fullName>
        <ecNumber evidence="3">2.7.11.1</ecNumber>
    </recommendedName>
    <alternativeName>
        <fullName evidence="11 12">Atypical Serine/threonine protein kinase BUD32</fullName>
    </alternativeName>
    <alternativeName>
        <fullName evidence="4">EKC/KEOPS complex subunit bud32</fullName>
    </alternativeName>
</protein>
<dbReference type="PROSITE" id="PS50011">
    <property type="entry name" value="PROTEIN_KINASE_DOM"/>
    <property type="match status" value="1"/>
</dbReference>
<evidence type="ECO:0000256" key="6">
    <source>
        <dbReference type="ARBA" id="ARBA00022527"/>
    </source>
</evidence>
<dbReference type="Gene3D" id="1.10.510.10">
    <property type="entry name" value="Transferase(Phosphotransferase) domain 1"/>
    <property type="match status" value="1"/>
</dbReference>
<feature type="domain" description="Protein kinase" evidence="15">
    <location>
        <begin position="44"/>
        <end position="422"/>
    </location>
</feature>
<evidence type="ECO:0000256" key="9">
    <source>
        <dbReference type="ARBA" id="ARBA00022777"/>
    </source>
</evidence>
<gene>
    <name evidence="16" type="ORF">N7G274_000952</name>
</gene>
<comment type="catalytic activity">
    <reaction evidence="13">
        <text>L-threonyl-[protein] + ATP = O-phospho-L-threonyl-[protein] + ADP + H(+)</text>
        <dbReference type="Rhea" id="RHEA:46608"/>
        <dbReference type="Rhea" id="RHEA-COMP:11060"/>
        <dbReference type="Rhea" id="RHEA-COMP:11605"/>
        <dbReference type="ChEBI" id="CHEBI:15378"/>
        <dbReference type="ChEBI" id="CHEBI:30013"/>
        <dbReference type="ChEBI" id="CHEBI:30616"/>
        <dbReference type="ChEBI" id="CHEBI:61977"/>
        <dbReference type="ChEBI" id="CHEBI:456216"/>
        <dbReference type="EC" id="2.7.11.1"/>
    </reaction>
</comment>
<evidence type="ECO:0000256" key="13">
    <source>
        <dbReference type="ARBA" id="ARBA00047899"/>
    </source>
</evidence>
<keyword evidence="17" id="KW-1185">Reference proteome</keyword>
<comment type="caution">
    <text evidence="16">The sequence shown here is derived from an EMBL/GenBank/DDBJ whole genome shotgun (WGS) entry which is preliminary data.</text>
</comment>
<dbReference type="Pfam" id="PF00069">
    <property type="entry name" value="Pkinase"/>
    <property type="match status" value="1"/>
</dbReference>
<accession>A0ABR4AMG9</accession>
<evidence type="ECO:0000256" key="8">
    <source>
        <dbReference type="ARBA" id="ARBA00022741"/>
    </source>
</evidence>
<evidence type="ECO:0000256" key="10">
    <source>
        <dbReference type="ARBA" id="ARBA00022840"/>
    </source>
</evidence>
<keyword evidence="10" id="KW-0067">ATP-binding</keyword>
<dbReference type="InterPro" id="IPR051334">
    <property type="entry name" value="SRPK"/>
</dbReference>
<dbReference type="PANTHER" id="PTHR47634">
    <property type="entry name" value="PROTEIN KINASE DOMAIN-CONTAINING PROTEIN-RELATED"/>
    <property type="match status" value="1"/>
</dbReference>
<evidence type="ECO:0000313" key="16">
    <source>
        <dbReference type="EMBL" id="KAL2046934.1"/>
    </source>
</evidence>
<dbReference type="EC" id="2.7.11.1" evidence="3"/>
<evidence type="ECO:0000259" key="15">
    <source>
        <dbReference type="PROSITE" id="PS50011"/>
    </source>
</evidence>
<dbReference type="SMART" id="SM00220">
    <property type="entry name" value="S_TKc"/>
    <property type="match status" value="1"/>
</dbReference>
<name>A0ABR4AMG9_9LECA</name>
<evidence type="ECO:0000256" key="14">
    <source>
        <dbReference type="ARBA" id="ARBA00048679"/>
    </source>
</evidence>
<dbReference type="EMBL" id="JBEFKJ010000003">
    <property type="protein sequence ID" value="KAL2046934.1"/>
    <property type="molecule type" value="Genomic_DNA"/>
</dbReference>
<dbReference type="InterPro" id="IPR008266">
    <property type="entry name" value="Tyr_kinase_AS"/>
</dbReference>
<evidence type="ECO:0000256" key="2">
    <source>
        <dbReference type="ARBA" id="ARBA00011534"/>
    </source>
</evidence>
<keyword evidence="8" id="KW-0547">Nucleotide-binding</keyword>
<organism evidence="16 17">
    <name type="scientific">Stereocaulon virgatum</name>
    <dbReference type="NCBI Taxonomy" id="373712"/>
    <lineage>
        <taxon>Eukaryota</taxon>
        <taxon>Fungi</taxon>
        <taxon>Dikarya</taxon>
        <taxon>Ascomycota</taxon>
        <taxon>Pezizomycotina</taxon>
        <taxon>Lecanoromycetes</taxon>
        <taxon>OSLEUM clade</taxon>
        <taxon>Lecanoromycetidae</taxon>
        <taxon>Lecanorales</taxon>
        <taxon>Lecanorineae</taxon>
        <taxon>Stereocaulaceae</taxon>
        <taxon>Stereocaulon</taxon>
    </lineage>
</organism>
<evidence type="ECO:0000256" key="1">
    <source>
        <dbReference type="ARBA" id="ARBA00003747"/>
    </source>
</evidence>
<evidence type="ECO:0000256" key="7">
    <source>
        <dbReference type="ARBA" id="ARBA00022679"/>
    </source>
</evidence>
<dbReference type="SUPFAM" id="SSF56112">
    <property type="entry name" value="Protein kinase-like (PK-like)"/>
    <property type="match status" value="1"/>
</dbReference>
<proteinExistence type="predicted"/>
<dbReference type="Gene3D" id="3.30.200.20">
    <property type="entry name" value="Phosphorylase Kinase, domain 1"/>
    <property type="match status" value="1"/>
</dbReference>
<keyword evidence="6" id="KW-0723">Serine/threonine-protein kinase</keyword>
<dbReference type="PANTHER" id="PTHR47634:SF9">
    <property type="entry name" value="PROTEIN KINASE DOMAIN-CONTAINING PROTEIN-RELATED"/>
    <property type="match status" value="1"/>
</dbReference>